<proteinExistence type="predicted"/>
<comment type="caution">
    <text evidence="2">The sequence shown here is derived from an EMBL/GenBank/DDBJ whole genome shotgun (WGS) entry which is preliminary data.</text>
</comment>
<evidence type="ECO:0000313" key="2">
    <source>
        <dbReference type="EMBL" id="KAG1805725.1"/>
    </source>
</evidence>
<keyword evidence="3" id="KW-1185">Reference proteome</keyword>
<dbReference type="GeneID" id="64627544"/>
<dbReference type="Proteomes" id="UP000807769">
    <property type="component" value="Unassembled WGS sequence"/>
</dbReference>
<sequence>MTPPLIPTFHLFTVETEVHPAVCISSLLQQRTGIGMSSRTSFVALWPRVRLSSERKIGKQPDVNDYTRDVLKTRQRITEFQEEPSNTWARGPHEAKSQMPDTSGGADNPIEVPGAFVCMLAFETQSVNWATKYEGD</sequence>
<organism evidence="2 3">
    <name type="scientific">Suillus subaureus</name>
    <dbReference type="NCBI Taxonomy" id="48587"/>
    <lineage>
        <taxon>Eukaryota</taxon>
        <taxon>Fungi</taxon>
        <taxon>Dikarya</taxon>
        <taxon>Basidiomycota</taxon>
        <taxon>Agaricomycotina</taxon>
        <taxon>Agaricomycetes</taxon>
        <taxon>Agaricomycetidae</taxon>
        <taxon>Boletales</taxon>
        <taxon>Suillineae</taxon>
        <taxon>Suillaceae</taxon>
        <taxon>Suillus</taxon>
    </lineage>
</organism>
<dbReference type="AlphaFoldDB" id="A0A9P7J6X8"/>
<gene>
    <name evidence="2" type="ORF">BJ212DRAFT_1303981</name>
</gene>
<evidence type="ECO:0000256" key="1">
    <source>
        <dbReference type="SAM" id="MobiDB-lite"/>
    </source>
</evidence>
<feature type="region of interest" description="Disordered" evidence="1">
    <location>
        <begin position="76"/>
        <end position="108"/>
    </location>
</feature>
<accession>A0A9P7J6X8</accession>
<name>A0A9P7J6X8_9AGAM</name>
<dbReference type="RefSeq" id="XP_041187423.1">
    <property type="nucleotide sequence ID" value="XM_041333527.1"/>
</dbReference>
<dbReference type="EMBL" id="JABBWG010000051">
    <property type="protein sequence ID" value="KAG1805725.1"/>
    <property type="molecule type" value="Genomic_DNA"/>
</dbReference>
<protein>
    <submittedName>
        <fullName evidence="2">Uncharacterized protein</fullName>
    </submittedName>
</protein>
<reference evidence="2" key="1">
    <citation type="journal article" date="2020" name="New Phytol.">
        <title>Comparative genomics reveals dynamic genome evolution in host specialist ectomycorrhizal fungi.</title>
        <authorList>
            <person name="Lofgren L.A."/>
            <person name="Nguyen N.H."/>
            <person name="Vilgalys R."/>
            <person name="Ruytinx J."/>
            <person name="Liao H.L."/>
            <person name="Branco S."/>
            <person name="Kuo A."/>
            <person name="LaButti K."/>
            <person name="Lipzen A."/>
            <person name="Andreopoulos W."/>
            <person name="Pangilinan J."/>
            <person name="Riley R."/>
            <person name="Hundley H."/>
            <person name="Na H."/>
            <person name="Barry K."/>
            <person name="Grigoriev I.V."/>
            <person name="Stajich J.E."/>
            <person name="Kennedy P.G."/>
        </authorList>
    </citation>
    <scope>NUCLEOTIDE SEQUENCE</scope>
    <source>
        <strain evidence="2">MN1</strain>
    </source>
</reference>
<evidence type="ECO:0000313" key="3">
    <source>
        <dbReference type="Proteomes" id="UP000807769"/>
    </source>
</evidence>